<evidence type="ECO:0000259" key="3">
    <source>
        <dbReference type="Pfam" id="PF01055"/>
    </source>
</evidence>
<dbReference type="Pfam" id="PF01055">
    <property type="entry name" value="Glyco_hydro_31_2nd"/>
    <property type="match status" value="1"/>
</dbReference>
<evidence type="ECO:0000256" key="2">
    <source>
        <dbReference type="RuleBase" id="RU361185"/>
    </source>
</evidence>
<dbReference type="Gene3D" id="3.20.20.80">
    <property type="entry name" value="Glycosidases"/>
    <property type="match status" value="1"/>
</dbReference>
<keyword evidence="2" id="KW-0326">Glycosidase</keyword>
<keyword evidence="5" id="KW-1185">Reference proteome</keyword>
<proteinExistence type="inferred from homology"/>
<organism evidence="4 5">
    <name type="scientific">Microbacterium amylolyticum</name>
    <dbReference type="NCBI Taxonomy" id="936337"/>
    <lineage>
        <taxon>Bacteria</taxon>
        <taxon>Bacillati</taxon>
        <taxon>Actinomycetota</taxon>
        <taxon>Actinomycetes</taxon>
        <taxon>Micrococcales</taxon>
        <taxon>Microbacteriaceae</taxon>
        <taxon>Microbacterium</taxon>
    </lineage>
</organism>
<evidence type="ECO:0000256" key="1">
    <source>
        <dbReference type="ARBA" id="ARBA00007806"/>
    </source>
</evidence>
<dbReference type="Proteomes" id="UP001519362">
    <property type="component" value="Unassembled WGS sequence"/>
</dbReference>
<name>A0ABS4ZKJ4_9MICO</name>
<dbReference type="InterPro" id="IPR051816">
    <property type="entry name" value="Glycosyl_Hydrolase_31"/>
</dbReference>
<evidence type="ECO:0000313" key="4">
    <source>
        <dbReference type="EMBL" id="MBP2437732.1"/>
    </source>
</evidence>
<dbReference type="PANTHER" id="PTHR43863">
    <property type="entry name" value="HYDROLASE, PUTATIVE (AFU_ORTHOLOGUE AFUA_1G03140)-RELATED"/>
    <property type="match status" value="1"/>
</dbReference>
<comment type="caution">
    <text evidence="4">The sequence shown here is derived from an EMBL/GenBank/DDBJ whole genome shotgun (WGS) entry which is preliminary data.</text>
</comment>
<dbReference type="RefSeq" id="WP_241245055.1">
    <property type="nucleotide sequence ID" value="NZ_CP049253.1"/>
</dbReference>
<dbReference type="GO" id="GO:0016787">
    <property type="term" value="F:hydrolase activity"/>
    <property type="evidence" value="ECO:0007669"/>
    <property type="project" value="UniProtKB-KW"/>
</dbReference>
<protein>
    <submittedName>
        <fullName evidence="4">Alpha-glucosidase (Family GH31 glycosyl hydrolase)</fullName>
    </submittedName>
</protein>
<dbReference type="SUPFAM" id="SSF51445">
    <property type="entry name" value="(Trans)glycosidases"/>
    <property type="match status" value="1"/>
</dbReference>
<gene>
    <name evidence="4" type="ORF">JOF34_002318</name>
</gene>
<keyword evidence="2 4" id="KW-0378">Hydrolase</keyword>
<comment type="similarity">
    <text evidence="1 2">Belongs to the glycosyl hydrolase 31 family.</text>
</comment>
<feature type="domain" description="Glycoside hydrolase family 31 TIM barrel" evidence="3">
    <location>
        <begin position="94"/>
        <end position="149"/>
    </location>
</feature>
<dbReference type="InterPro" id="IPR017853">
    <property type="entry name" value="GH"/>
</dbReference>
<reference evidence="4 5" key="1">
    <citation type="submission" date="2021-03" db="EMBL/GenBank/DDBJ databases">
        <title>Sequencing the genomes of 1000 actinobacteria strains.</title>
        <authorList>
            <person name="Klenk H.-P."/>
        </authorList>
    </citation>
    <scope>NUCLEOTIDE SEQUENCE [LARGE SCALE GENOMIC DNA]</scope>
    <source>
        <strain evidence="4 5">DSM 24221</strain>
    </source>
</reference>
<dbReference type="PANTHER" id="PTHR43863:SF2">
    <property type="entry name" value="MALTASE-GLUCOAMYLASE"/>
    <property type="match status" value="1"/>
</dbReference>
<dbReference type="EMBL" id="JAGIOL010000001">
    <property type="protein sequence ID" value="MBP2437732.1"/>
    <property type="molecule type" value="Genomic_DNA"/>
</dbReference>
<sequence length="152" mass="16387">MTQKSIDGVGIVIREDGASLSNGDIRVELSTASGHHEIVGYEVNRCELGVELMVSIWPQISVESENFSSLRANNMLVRSDRGLDVQMSFQGPIVNLVRSAWAGSQRYGALAWSGDISSTWSDFARQITAGIHMGVAGIAWFTTDIGGFHGAT</sequence>
<accession>A0ABS4ZKJ4</accession>
<evidence type="ECO:0000313" key="5">
    <source>
        <dbReference type="Proteomes" id="UP001519362"/>
    </source>
</evidence>
<dbReference type="InterPro" id="IPR000322">
    <property type="entry name" value="Glyco_hydro_31_TIM"/>
</dbReference>